<sequence>MRSSTEAVLEYLIIKVLAGKDDIVKAVHDYFVNSISPSSVALKYSLSKHQVRGYVQRIVEKTGSVIKARVLLKHATPIILKIKPVARRINSQIVKCGLCGEELPSQVMEDHIRKRHSGLIDEYLESTIEIIKKNIALNHSS</sequence>
<gene>
    <name evidence="2" type="ORF">ENL47_09480</name>
    <name evidence="1" type="ORF">ENM84_02620</name>
</gene>
<organism evidence="2">
    <name type="scientific">Ignisphaera aggregans</name>
    <dbReference type="NCBI Taxonomy" id="334771"/>
    <lineage>
        <taxon>Archaea</taxon>
        <taxon>Thermoproteota</taxon>
        <taxon>Thermoprotei</taxon>
        <taxon>Desulfurococcales</taxon>
        <taxon>Desulfurococcaceae</taxon>
        <taxon>Ignisphaera</taxon>
    </lineage>
</organism>
<name>A0A7C5UUG8_9CREN</name>
<dbReference type="AlphaFoldDB" id="A0A7C5UUG8"/>
<dbReference type="EMBL" id="DRUB01000186">
    <property type="protein sequence ID" value="HHR97003.1"/>
    <property type="molecule type" value="Genomic_DNA"/>
</dbReference>
<evidence type="ECO:0000313" key="2">
    <source>
        <dbReference type="EMBL" id="HHR97003.1"/>
    </source>
</evidence>
<evidence type="ECO:0000313" key="1">
    <source>
        <dbReference type="EMBL" id="HHP81539.1"/>
    </source>
</evidence>
<dbReference type="EMBL" id="DRZI01000111">
    <property type="protein sequence ID" value="HHP81539.1"/>
    <property type="molecule type" value="Genomic_DNA"/>
</dbReference>
<protein>
    <submittedName>
        <fullName evidence="2">Uncharacterized protein</fullName>
    </submittedName>
</protein>
<accession>A0A7C5UUG8</accession>
<reference evidence="2" key="1">
    <citation type="journal article" date="2020" name="mSystems">
        <title>Genome- and Community-Level Interaction Insights into Carbon Utilization and Element Cycling Functions of Hydrothermarchaeota in Hydrothermal Sediment.</title>
        <authorList>
            <person name="Zhou Z."/>
            <person name="Liu Y."/>
            <person name="Xu W."/>
            <person name="Pan J."/>
            <person name="Luo Z.H."/>
            <person name="Li M."/>
        </authorList>
    </citation>
    <scope>NUCLEOTIDE SEQUENCE [LARGE SCALE GENOMIC DNA]</scope>
    <source>
        <strain evidence="2">SpSt-1</strain>
        <strain evidence="1">SpSt-1121</strain>
    </source>
</reference>
<proteinExistence type="predicted"/>
<comment type="caution">
    <text evidence="2">The sequence shown here is derived from an EMBL/GenBank/DDBJ whole genome shotgun (WGS) entry which is preliminary data.</text>
</comment>